<reference evidence="1 2" key="1">
    <citation type="journal article" date="2023" name="Plants (Basel)">
        <title>Bridging the Gap: Combining Genomics and Transcriptomics Approaches to Understand Stylosanthes scabra, an Orphan Legume from the Brazilian Caatinga.</title>
        <authorList>
            <person name="Ferreira-Neto J.R.C."/>
            <person name="da Silva M.D."/>
            <person name="Binneck E."/>
            <person name="de Melo N.F."/>
            <person name="da Silva R.H."/>
            <person name="de Melo A.L.T.M."/>
            <person name="Pandolfi V."/>
            <person name="Bustamante F.O."/>
            <person name="Brasileiro-Vidal A.C."/>
            <person name="Benko-Iseppon A.M."/>
        </authorList>
    </citation>
    <scope>NUCLEOTIDE SEQUENCE [LARGE SCALE GENOMIC DNA]</scope>
    <source>
        <tissue evidence="1">Leaves</tissue>
    </source>
</reference>
<name>A0ABU6YFB9_9FABA</name>
<gene>
    <name evidence="1" type="ORF">PIB30_046579</name>
</gene>
<organism evidence="1 2">
    <name type="scientific">Stylosanthes scabra</name>
    <dbReference type="NCBI Taxonomy" id="79078"/>
    <lineage>
        <taxon>Eukaryota</taxon>
        <taxon>Viridiplantae</taxon>
        <taxon>Streptophyta</taxon>
        <taxon>Embryophyta</taxon>
        <taxon>Tracheophyta</taxon>
        <taxon>Spermatophyta</taxon>
        <taxon>Magnoliopsida</taxon>
        <taxon>eudicotyledons</taxon>
        <taxon>Gunneridae</taxon>
        <taxon>Pentapetalae</taxon>
        <taxon>rosids</taxon>
        <taxon>fabids</taxon>
        <taxon>Fabales</taxon>
        <taxon>Fabaceae</taxon>
        <taxon>Papilionoideae</taxon>
        <taxon>50 kb inversion clade</taxon>
        <taxon>dalbergioids sensu lato</taxon>
        <taxon>Dalbergieae</taxon>
        <taxon>Pterocarpus clade</taxon>
        <taxon>Stylosanthes</taxon>
    </lineage>
</organism>
<sequence length="165" mass="19807">MGDLEFSDNLGRKFLHQPKSVFWFIDNEENAFRIQFKKHDSRISLDRYDISVVMRCCKPEQNAIMYIEYLNWGIFSVIIYNSSFDDNQQLVHMRIADLEFNSEIFDSYDNRGPSCTWQRFNENAYRFKLTDNMGDLELLDYLGRKFLHQPHSVFWFIDNEENADA</sequence>
<comment type="caution">
    <text evidence="1">The sequence shown here is derived from an EMBL/GenBank/DDBJ whole genome shotgun (WGS) entry which is preliminary data.</text>
</comment>
<dbReference type="Proteomes" id="UP001341840">
    <property type="component" value="Unassembled WGS sequence"/>
</dbReference>
<evidence type="ECO:0000313" key="2">
    <source>
        <dbReference type="Proteomes" id="UP001341840"/>
    </source>
</evidence>
<accession>A0ABU6YFB9</accession>
<dbReference type="EMBL" id="JASCZI010241947">
    <property type="protein sequence ID" value="MED6208575.1"/>
    <property type="molecule type" value="Genomic_DNA"/>
</dbReference>
<proteinExistence type="predicted"/>
<evidence type="ECO:0000313" key="1">
    <source>
        <dbReference type="EMBL" id="MED6208575.1"/>
    </source>
</evidence>
<keyword evidence="2" id="KW-1185">Reference proteome</keyword>
<protein>
    <submittedName>
        <fullName evidence="1">Uncharacterized protein</fullName>
    </submittedName>
</protein>